<protein>
    <recommendedName>
        <fullName evidence="2">PhoD-like phosphatase domain-containing protein</fullName>
    </recommendedName>
</protein>
<dbReference type="InterPro" id="IPR043904">
    <property type="entry name" value="PhoD_2-like"/>
</dbReference>
<dbReference type="Pfam" id="PF19050">
    <property type="entry name" value="PhoD_2"/>
    <property type="match status" value="2"/>
</dbReference>
<feature type="compositionally biased region" description="Polar residues" evidence="1">
    <location>
        <begin position="638"/>
        <end position="650"/>
    </location>
</feature>
<dbReference type="EMBL" id="JAEPQZ010000008">
    <property type="protein sequence ID" value="KAG2178185.1"/>
    <property type="molecule type" value="Genomic_DNA"/>
</dbReference>
<dbReference type="AlphaFoldDB" id="A0A8H7PR07"/>
<evidence type="ECO:0000313" key="3">
    <source>
        <dbReference type="EMBL" id="KAG2178185.1"/>
    </source>
</evidence>
<evidence type="ECO:0000256" key="1">
    <source>
        <dbReference type="SAM" id="MobiDB-lite"/>
    </source>
</evidence>
<feature type="compositionally biased region" description="Low complexity" evidence="1">
    <location>
        <begin position="663"/>
        <end position="676"/>
    </location>
</feature>
<evidence type="ECO:0000313" key="4">
    <source>
        <dbReference type="Proteomes" id="UP000654370"/>
    </source>
</evidence>
<dbReference type="OrthoDB" id="9999821at2759"/>
<reference evidence="3" key="1">
    <citation type="submission" date="2020-12" db="EMBL/GenBank/DDBJ databases">
        <title>Metabolic potential, ecology and presence of endohyphal bacteria is reflected in genomic diversity of Mucoromycotina.</title>
        <authorList>
            <person name="Muszewska A."/>
            <person name="Okrasinska A."/>
            <person name="Steczkiewicz K."/>
            <person name="Drgas O."/>
            <person name="Orlowska M."/>
            <person name="Perlinska-Lenart U."/>
            <person name="Aleksandrzak-Piekarczyk T."/>
            <person name="Szatraj K."/>
            <person name="Zielenkiewicz U."/>
            <person name="Pilsyk S."/>
            <person name="Malc E."/>
            <person name="Mieczkowski P."/>
            <person name="Kruszewska J.S."/>
            <person name="Biernat P."/>
            <person name="Pawlowska J."/>
        </authorList>
    </citation>
    <scope>NUCLEOTIDE SEQUENCE</scope>
    <source>
        <strain evidence="3">WA0000067209</strain>
    </source>
</reference>
<dbReference type="GO" id="GO:0016020">
    <property type="term" value="C:membrane"/>
    <property type="evidence" value="ECO:0007669"/>
    <property type="project" value="TreeGrafter"/>
</dbReference>
<feature type="region of interest" description="Disordered" evidence="1">
    <location>
        <begin position="1"/>
        <end position="35"/>
    </location>
</feature>
<accession>A0A8H7PR07</accession>
<dbReference type="PANTHER" id="PTHR46689">
    <property type="entry name" value="MEMBRANE PROTEIN, PUTATIVE-RELATED"/>
    <property type="match status" value="1"/>
</dbReference>
<dbReference type="Proteomes" id="UP000654370">
    <property type="component" value="Unassembled WGS sequence"/>
</dbReference>
<comment type="caution">
    <text evidence="3">The sequence shown here is derived from an EMBL/GenBank/DDBJ whole genome shotgun (WGS) entry which is preliminary data.</text>
</comment>
<feature type="compositionally biased region" description="Low complexity" evidence="1">
    <location>
        <begin position="722"/>
        <end position="741"/>
    </location>
</feature>
<feature type="compositionally biased region" description="Low complexity" evidence="1">
    <location>
        <begin position="7"/>
        <end position="23"/>
    </location>
</feature>
<gene>
    <name evidence="3" type="ORF">INT43_003438</name>
</gene>
<feature type="domain" description="PhoD-like phosphatase" evidence="2">
    <location>
        <begin position="138"/>
        <end position="414"/>
    </location>
</feature>
<dbReference type="InterPro" id="IPR018946">
    <property type="entry name" value="PhoD-like_MPP"/>
</dbReference>
<dbReference type="PANTHER" id="PTHR46689:SF1">
    <property type="entry name" value="PHOD-LIKE PHOSPHATASE DOMAIN-CONTAINING PROTEIN"/>
    <property type="match status" value="1"/>
</dbReference>
<dbReference type="Gene3D" id="3.60.21.70">
    <property type="entry name" value="PhoD-like phosphatase"/>
    <property type="match status" value="1"/>
</dbReference>
<evidence type="ECO:0000259" key="2">
    <source>
        <dbReference type="Pfam" id="PF19050"/>
    </source>
</evidence>
<sequence>MDPQQRQSSGYPPSAPPQQSQYGDSNPVGNFNQLSINTQQGNSAQLEIQHRPSQVVCGPLLRYNKIDYDNRMWHGSCLIVSNDTQAPTLRVVISDEKETVPSTVFDFRGTCIDSFRNQYQFWRFQLDIPLKEYPQVVTYTASCLDKLDVYSFHLAAIQESMRFVFHSCNGFSDIPQELKDKFGEKSAPLWQDVLERHETMPLHILVGGGDQLYQDRMLKEEFMIPWLEELDPKKRMAMRCQPPMRDGLEQFFFDNYVRCFGKESPVVARAFASIPSVNMWDDHDIIDGYGSYPHEMQHAEVFRGKLISNVLFANASRFYYLFQQHMTAEMAPQLGLIPGSKPACNSIVTTLGPDIALLALDCRGERTKYDICNPITYERVFNALYQLPYTVKHLVLVTGVPLIYPRLTLFEKAMEGAAGFNMATLVGKTGALGDLISGQLNKWNGDPELLDDMNDHWTAGCHEVERRKLILRLQRFARDRSIRVSFIAGDVHCCAAGKLYSKDMRQKEEGDPHLMFQIVSSAIVNVPPPQALLAILNQNSSPISFNGNTEEKMFNVFKRSPNGNKRQKNTKLMGVRNYCAVYYDAQTGKLNFWIQAEAKVGIKGTMGYLLDVPKLVFGQQGGLIHHLSTTAPVLPISPTASRSSVDQSMSGPPLPSRPSNPQTTSSSSGAGNSRNRPVPPPPMPPRPEDNFPSTPSYPPGPQDNAYASPGPGGFALPPRPSGGPSSSFGGGFVRPPGSDRQ</sequence>
<dbReference type="InterPro" id="IPR038607">
    <property type="entry name" value="PhoD-like_sf"/>
</dbReference>
<organism evidence="3 4">
    <name type="scientific">Mortierella isabellina</name>
    <name type="common">Filamentous fungus</name>
    <name type="synonym">Umbelopsis isabellina</name>
    <dbReference type="NCBI Taxonomy" id="91625"/>
    <lineage>
        <taxon>Eukaryota</taxon>
        <taxon>Fungi</taxon>
        <taxon>Fungi incertae sedis</taxon>
        <taxon>Mucoromycota</taxon>
        <taxon>Mucoromycotina</taxon>
        <taxon>Umbelopsidomycetes</taxon>
        <taxon>Umbelopsidales</taxon>
        <taxon>Umbelopsidaceae</taxon>
        <taxon>Umbelopsis</taxon>
    </lineage>
</organism>
<dbReference type="CDD" id="cd07389">
    <property type="entry name" value="MPP_PhoD"/>
    <property type="match status" value="1"/>
</dbReference>
<feature type="region of interest" description="Disordered" evidence="1">
    <location>
        <begin position="633"/>
        <end position="741"/>
    </location>
</feature>
<feature type="domain" description="PhoD-like phosphatase" evidence="2">
    <location>
        <begin position="422"/>
        <end position="594"/>
    </location>
</feature>
<proteinExistence type="predicted"/>
<name>A0A8H7PR07_MORIS</name>
<keyword evidence="4" id="KW-1185">Reference proteome</keyword>